<dbReference type="GO" id="GO:0047372">
    <property type="term" value="F:monoacylglycerol lipase activity"/>
    <property type="evidence" value="ECO:0007669"/>
    <property type="project" value="TreeGrafter"/>
</dbReference>
<keyword evidence="3" id="KW-1133">Transmembrane helix</keyword>
<dbReference type="OrthoDB" id="5954035at2759"/>
<dbReference type="Pfam" id="PF00561">
    <property type="entry name" value="Abhydrolase_1"/>
    <property type="match status" value="1"/>
</dbReference>
<dbReference type="EMBL" id="MCFC01000061">
    <property type="protein sequence ID" value="ORY25059.1"/>
    <property type="molecule type" value="Genomic_DNA"/>
</dbReference>
<accession>A0A1Y2AR53</accession>
<keyword evidence="5" id="KW-0378">Hydrolase</keyword>
<keyword evidence="6" id="KW-1185">Reference proteome</keyword>
<feature type="region of interest" description="Disordered" evidence="2">
    <location>
        <begin position="1"/>
        <end position="39"/>
    </location>
</feature>
<comment type="similarity">
    <text evidence="1">Belongs to the AB hydrolase superfamily. AB hydrolase 4 family.</text>
</comment>
<sequence>MTRQRQRSSSTPKRLDTHSESSSDSDLSSPLARTPPRRPSHVQSFFLPLSYLRFALTVPWQLLFAISGMLGFAHFPRQIVRVTPRTPATFKAGEQEIGLNQWVERNVPSLKGVFKPSWLLPNGHLQTMYSVVGNFSKVDIVQYTRTYLRAPDNGTIGLDFAPLQHDTLPPATPTIVVCHGLTGGSHESYVRNIVAWAIRPRSEGGLNARAVVVNFRGCAGVPITSPRLYSAGTTIDLATSLHYLRHVYPESPLHGIGFSLGGSVLSRYLGEAGSLSLLSSGCVIGCPWDIPAMSIKLETHWFTSRVYSRAMAQNLLRVFFTHYDRNPAIWDTVDSPVRDCVPQLKKMRKEAVTLKQVDELMTSKIGGPLGVGLWPFAGADEYYKWASPNSLIGGIKIPTLAINAFDDPIIDAASLPLDEIHSSSHVYLAISGGGGHLGWFTSSPLTSRKTRWVLEPISEWFRAICRDIDVQGRRVEVLNDDGGWTWVKEPAHKMSGTGDKDGRVGWKVLAEGELEQGSEGTGVMQGL</sequence>
<dbReference type="Proteomes" id="UP000193986">
    <property type="component" value="Unassembled WGS sequence"/>
</dbReference>
<dbReference type="InterPro" id="IPR029058">
    <property type="entry name" value="AB_hydrolase_fold"/>
</dbReference>
<protein>
    <submittedName>
        <fullName evidence="5">Alpha/Beta hydrolase protein</fullName>
    </submittedName>
</protein>
<evidence type="ECO:0000313" key="5">
    <source>
        <dbReference type="EMBL" id="ORY25059.1"/>
    </source>
</evidence>
<feature type="domain" description="AB hydrolase-1" evidence="4">
    <location>
        <begin position="173"/>
        <end position="272"/>
    </location>
</feature>
<gene>
    <name evidence="5" type="ORF">BCR39DRAFT_485800</name>
</gene>
<dbReference type="STRING" id="71784.A0A1Y2AR53"/>
<dbReference type="PANTHER" id="PTHR10794">
    <property type="entry name" value="ABHYDROLASE DOMAIN-CONTAINING PROTEIN"/>
    <property type="match status" value="1"/>
</dbReference>
<dbReference type="InterPro" id="IPR000073">
    <property type="entry name" value="AB_hydrolase_1"/>
</dbReference>
<dbReference type="Gene3D" id="3.40.50.1820">
    <property type="entry name" value="alpha/beta hydrolase"/>
    <property type="match status" value="1"/>
</dbReference>
<comment type="caution">
    <text evidence="5">The sequence shown here is derived from an EMBL/GenBank/DDBJ whole genome shotgun (WGS) entry which is preliminary data.</text>
</comment>
<evidence type="ECO:0000259" key="4">
    <source>
        <dbReference type="Pfam" id="PF00561"/>
    </source>
</evidence>
<dbReference type="GO" id="GO:0051792">
    <property type="term" value="P:medium-chain fatty acid biosynthetic process"/>
    <property type="evidence" value="ECO:0007669"/>
    <property type="project" value="TreeGrafter"/>
</dbReference>
<dbReference type="SUPFAM" id="SSF53474">
    <property type="entry name" value="alpha/beta-Hydrolases"/>
    <property type="match status" value="1"/>
</dbReference>
<dbReference type="GO" id="GO:0008126">
    <property type="term" value="F:acetylesterase activity"/>
    <property type="evidence" value="ECO:0007669"/>
    <property type="project" value="TreeGrafter"/>
</dbReference>
<evidence type="ECO:0000256" key="3">
    <source>
        <dbReference type="SAM" id="Phobius"/>
    </source>
</evidence>
<keyword evidence="3" id="KW-0812">Transmembrane</keyword>
<feature type="transmembrane region" description="Helical" evidence="3">
    <location>
        <begin position="54"/>
        <end position="75"/>
    </location>
</feature>
<dbReference type="InParanoid" id="A0A1Y2AR53"/>
<name>A0A1Y2AR53_9TREE</name>
<reference evidence="5 6" key="1">
    <citation type="submission" date="2016-07" db="EMBL/GenBank/DDBJ databases">
        <title>Pervasive Adenine N6-methylation of Active Genes in Fungi.</title>
        <authorList>
            <consortium name="DOE Joint Genome Institute"/>
            <person name="Mondo S.J."/>
            <person name="Dannebaum R.O."/>
            <person name="Kuo R.C."/>
            <person name="Labutti K."/>
            <person name="Haridas S."/>
            <person name="Kuo A."/>
            <person name="Salamov A."/>
            <person name="Ahrendt S.R."/>
            <person name="Lipzen A."/>
            <person name="Sullivan W."/>
            <person name="Andreopoulos W.B."/>
            <person name="Clum A."/>
            <person name="Lindquist E."/>
            <person name="Daum C."/>
            <person name="Ramamoorthy G.K."/>
            <person name="Gryganskyi A."/>
            <person name="Culley D."/>
            <person name="Magnuson J.K."/>
            <person name="James T.Y."/>
            <person name="O'Malley M.A."/>
            <person name="Stajich J.E."/>
            <person name="Spatafora J.W."/>
            <person name="Visel A."/>
            <person name="Grigoriev I.V."/>
        </authorList>
    </citation>
    <scope>NUCLEOTIDE SEQUENCE [LARGE SCALE GENOMIC DNA]</scope>
    <source>
        <strain evidence="5 6">68-887.2</strain>
    </source>
</reference>
<dbReference type="GO" id="GO:0051793">
    <property type="term" value="P:medium-chain fatty acid catabolic process"/>
    <property type="evidence" value="ECO:0007669"/>
    <property type="project" value="TreeGrafter"/>
</dbReference>
<organism evidence="5 6">
    <name type="scientific">Naematelia encephala</name>
    <dbReference type="NCBI Taxonomy" id="71784"/>
    <lineage>
        <taxon>Eukaryota</taxon>
        <taxon>Fungi</taxon>
        <taxon>Dikarya</taxon>
        <taxon>Basidiomycota</taxon>
        <taxon>Agaricomycotina</taxon>
        <taxon>Tremellomycetes</taxon>
        <taxon>Tremellales</taxon>
        <taxon>Naemateliaceae</taxon>
        <taxon>Naematelia</taxon>
    </lineage>
</organism>
<proteinExistence type="inferred from homology"/>
<dbReference type="AlphaFoldDB" id="A0A1Y2AR53"/>
<evidence type="ECO:0000256" key="1">
    <source>
        <dbReference type="ARBA" id="ARBA00010884"/>
    </source>
</evidence>
<dbReference type="PANTHER" id="PTHR10794:SF63">
    <property type="entry name" value="ALPHA_BETA HYDROLASE 1, ISOFORM A"/>
    <property type="match status" value="1"/>
</dbReference>
<evidence type="ECO:0000313" key="6">
    <source>
        <dbReference type="Proteomes" id="UP000193986"/>
    </source>
</evidence>
<keyword evidence="3" id="KW-0472">Membrane</keyword>
<dbReference type="InterPro" id="IPR050960">
    <property type="entry name" value="AB_hydrolase_4_sf"/>
</dbReference>
<evidence type="ECO:0000256" key="2">
    <source>
        <dbReference type="SAM" id="MobiDB-lite"/>
    </source>
</evidence>